<sequence length="112" mass="12472">MKVVTVSDLIKILDTKENRYGATGKPRILNLSLNGNFAGDIESVKLDGYGDGLITDVTMEITTSKFTTTNADRIRNMSDEELAEFLTTFKNTFGEEYEGEASCMDWLQSEAE</sequence>
<organism evidence="1">
    <name type="scientific">virus sp. ctCsQ3</name>
    <dbReference type="NCBI Taxonomy" id="2826794"/>
    <lineage>
        <taxon>Viruses</taxon>
    </lineage>
</organism>
<dbReference type="EMBL" id="BK015823">
    <property type="protein sequence ID" value="DAE26811.1"/>
    <property type="molecule type" value="Genomic_DNA"/>
</dbReference>
<reference evidence="1" key="1">
    <citation type="journal article" date="2021" name="Proc. Natl. Acad. Sci. U.S.A.">
        <title>A Catalog of Tens of Thousands of Viruses from Human Metagenomes Reveals Hidden Associations with Chronic Diseases.</title>
        <authorList>
            <person name="Tisza M.J."/>
            <person name="Buck C.B."/>
        </authorList>
    </citation>
    <scope>NUCLEOTIDE SEQUENCE</scope>
    <source>
        <strain evidence="1">CtCsQ3</strain>
    </source>
</reference>
<protein>
    <submittedName>
        <fullName evidence="1">Uncharacterized protein</fullName>
    </submittedName>
</protein>
<name>A0A8S5R6Q5_9VIRU</name>
<proteinExistence type="predicted"/>
<accession>A0A8S5R6Q5</accession>
<evidence type="ECO:0000313" key="1">
    <source>
        <dbReference type="EMBL" id="DAE26811.1"/>
    </source>
</evidence>